<dbReference type="OrthoDB" id="6132182at2759"/>
<keyword evidence="2" id="KW-0186">Copper</keyword>
<evidence type="ECO:0000313" key="7">
    <source>
        <dbReference type="EMBL" id="VFU01668.1"/>
    </source>
</evidence>
<feature type="domain" description="Tyrosinase copper-binding" evidence="5">
    <location>
        <begin position="412"/>
        <end position="423"/>
    </location>
</feature>
<name>A0A485LWG8_9STRA</name>
<evidence type="ECO:0000256" key="2">
    <source>
        <dbReference type="ARBA" id="ARBA00023008"/>
    </source>
</evidence>
<feature type="compositionally biased region" description="Basic and acidic residues" evidence="3">
    <location>
        <begin position="652"/>
        <end position="670"/>
    </location>
</feature>
<accession>A0A485LWG8</accession>
<dbReference type="PANTHER" id="PTHR11474:SF126">
    <property type="entry name" value="TYROSINASE-LIKE PROTEIN TYR-1-RELATED"/>
    <property type="match status" value="1"/>
</dbReference>
<dbReference type="InterPro" id="IPR008922">
    <property type="entry name" value="Di-copper_centre_dom_sf"/>
</dbReference>
<dbReference type="PANTHER" id="PTHR11474">
    <property type="entry name" value="TYROSINASE FAMILY MEMBER"/>
    <property type="match status" value="1"/>
</dbReference>
<feature type="chain" id="PRO_5033826437" evidence="4">
    <location>
        <begin position="16"/>
        <end position="670"/>
    </location>
</feature>
<evidence type="ECO:0000256" key="1">
    <source>
        <dbReference type="ARBA" id="ARBA00022723"/>
    </source>
</evidence>
<dbReference type="Gene3D" id="3.40.33.10">
    <property type="entry name" value="CAP"/>
    <property type="match status" value="1"/>
</dbReference>
<reference evidence="7 8" key="1">
    <citation type="submission" date="2019-03" db="EMBL/GenBank/DDBJ databases">
        <authorList>
            <person name="Gaulin E."/>
            <person name="Dumas B."/>
        </authorList>
    </citation>
    <scope>NUCLEOTIDE SEQUENCE [LARGE SCALE GENOMIC DNA]</scope>
    <source>
        <strain evidence="7">CBS 568.67</strain>
    </source>
</reference>
<evidence type="ECO:0000256" key="3">
    <source>
        <dbReference type="SAM" id="MobiDB-lite"/>
    </source>
</evidence>
<proteinExistence type="predicted"/>
<dbReference type="InterPro" id="IPR050316">
    <property type="entry name" value="Tyrosinase/Hemocyanin"/>
</dbReference>
<organism evidence="7 8">
    <name type="scientific">Aphanomyces stellatus</name>
    <dbReference type="NCBI Taxonomy" id="120398"/>
    <lineage>
        <taxon>Eukaryota</taxon>
        <taxon>Sar</taxon>
        <taxon>Stramenopiles</taxon>
        <taxon>Oomycota</taxon>
        <taxon>Saprolegniomycetes</taxon>
        <taxon>Saprolegniales</taxon>
        <taxon>Verrucalvaceae</taxon>
        <taxon>Aphanomyces</taxon>
    </lineage>
</organism>
<dbReference type="GO" id="GO:0016491">
    <property type="term" value="F:oxidoreductase activity"/>
    <property type="evidence" value="ECO:0007669"/>
    <property type="project" value="InterPro"/>
</dbReference>
<keyword evidence="4" id="KW-0732">Signal</keyword>
<dbReference type="SUPFAM" id="SSF48056">
    <property type="entry name" value="Di-copper centre-containing domain"/>
    <property type="match status" value="1"/>
</dbReference>
<evidence type="ECO:0000256" key="4">
    <source>
        <dbReference type="SAM" id="SignalP"/>
    </source>
</evidence>
<dbReference type="EMBL" id="VJMH01007481">
    <property type="protein sequence ID" value="KAF0682850.1"/>
    <property type="molecule type" value="Genomic_DNA"/>
</dbReference>
<dbReference type="CDD" id="cd05380">
    <property type="entry name" value="CAP_euk"/>
    <property type="match status" value="1"/>
</dbReference>
<dbReference type="Pfam" id="PF00188">
    <property type="entry name" value="CAP"/>
    <property type="match status" value="1"/>
</dbReference>
<feature type="signal peptide" evidence="4">
    <location>
        <begin position="1"/>
        <end position="15"/>
    </location>
</feature>
<dbReference type="InterPro" id="IPR035940">
    <property type="entry name" value="CAP_sf"/>
</dbReference>
<dbReference type="InterPro" id="IPR002227">
    <property type="entry name" value="Tyrosinase_Cu-bd"/>
</dbReference>
<sequence>MALLLVLVAASAAAASHNDGIALFQKQLVHQHNVFRDAHSLSAIAWDTTLASTAQEHANSCPDNNTSSHVGRYVNVARFTPCSSSSCPLQGPTWRWYNAGVRHWDDSSQACAKSTCRSFTNMLRPSLVSLGCGWSTCRESIADAHHVVWCIYHASDAVMDNYIPRRSIGMRDILQRLPLPLSSSPSSACPSLRTRISWDETPPAARALFIEALALAMDRGHHQLFVAMHAETMGQAHDSCVFLLWHRAFIFGYESMLRSLAPQFACLTLPYYDYVQHNLHYLRGDCTTLESCSPFLVDLGGSTAGAMNPTPIAGFAFNHFRCVTSEPSVHACEVPGTTTACMHCIPRGAWTRTAFKSTALSFDAIKRVLLADGDDASVNLQHVSNRIERSPHDVFHFSLSAVLANFAVAALDPVFYGHHATIDILHVIYHHCRVDPLQLSPDEAKHHVRNFESCVVNGTTVTADSRVGLRVPLPNGTVVHVDEYDLTRPWFQGVPRAYGDVADAAAHMGYRYNLTGLLGLLYRDCDAAGLHVHQSTPDDDALHIVTDATHDHATYLTWRHDVLAAARAQGLDDRDAEIEMHKMLVLVYEFCRPGTHEDYPPEFKAMWHIRRTEPSKAMLDAIVDGSTPMRLSGWAALNAAHFGCRGDAGAMEGRDDGSAPIHSRVEPHKT</sequence>
<keyword evidence="8" id="KW-1185">Reference proteome</keyword>
<dbReference type="Gene3D" id="1.10.1280.10">
    <property type="entry name" value="Di-copper center containing domain from catechol oxidase"/>
    <property type="match status" value="1"/>
</dbReference>
<dbReference type="GO" id="GO:0046872">
    <property type="term" value="F:metal ion binding"/>
    <property type="evidence" value="ECO:0007669"/>
    <property type="project" value="UniProtKB-KW"/>
</dbReference>
<evidence type="ECO:0000313" key="6">
    <source>
        <dbReference type="EMBL" id="KAF0682850.1"/>
    </source>
</evidence>
<dbReference type="EMBL" id="CAADRA010007507">
    <property type="protein sequence ID" value="VFU01668.1"/>
    <property type="molecule type" value="Genomic_DNA"/>
</dbReference>
<dbReference type="PROSITE" id="PS00498">
    <property type="entry name" value="TYROSINASE_2"/>
    <property type="match status" value="1"/>
</dbReference>
<dbReference type="Pfam" id="PF00264">
    <property type="entry name" value="Tyrosinase"/>
    <property type="match status" value="1"/>
</dbReference>
<reference evidence="6" key="2">
    <citation type="submission" date="2019-06" db="EMBL/GenBank/DDBJ databases">
        <title>Genomics analysis of Aphanomyces spp. identifies a new class of oomycete effector associated with host adaptation.</title>
        <authorList>
            <person name="Gaulin E."/>
        </authorList>
    </citation>
    <scope>NUCLEOTIDE SEQUENCE</scope>
    <source>
        <strain evidence="6">CBS 578.67</strain>
    </source>
</reference>
<dbReference type="AlphaFoldDB" id="A0A485LWG8"/>
<dbReference type="SUPFAM" id="SSF55797">
    <property type="entry name" value="PR-1-like"/>
    <property type="match status" value="1"/>
</dbReference>
<dbReference type="InterPro" id="IPR014044">
    <property type="entry name" value="CAP_dom"/>
</dbReference>
<dbReference type="Proteomes" id="UP000332933">
    <property type="component" value="Unassembled WGS sequence"/>
</dbReference>
<protein>
    <submittedName>
        <fullName evidence="7">Aste57867_25037 protein</fullName>
    </submittedName>
</protein>
<dbReference type="SMART" id="SM00198">
    <property type="entry name" value="SCP"/>
    <property type="match status" value="1"/>
</dbReference>
<evidence type="ECO:0000259" key="5">
    <source>
        <dbReference type="PROSITE" id="PS00498"/>
    </source>
</evidence>
<gene>
    <name evidence="7" type="primary">Aste57867_25037</name>
    <name evidence="6" type="ORF">As57867_024959</name>
    <name evidence="7" type="ORF">ASTE57867_25037</name>
</gene>
<keyword evidence="1" id="KW-0479">Metal-binding</keyword>
<evidence type="ECO:0000313" key="8">
    <source>
        <dbReference type="Proteomes" id="UP000332933"/>
    </source>
</evidence>
<feature type="region of interest" description="Disordered" evidence="3">
    <location>
        <begin position="651"/>
        <end position="670"/>
    </location>
</feature>